<evidence type="ECO:0000313" key="2">
    <source>
        <dbReference type="EMBL" id="USW55486.1"/>
    </source>
</evidence>
<feature type="transmembrane region" description="Helical" evidence="1">
    <location>
        <begin position="269"/>
        <end position="294"/>
    </location>
</feature>
<accession>A0A9Q9EL64</accession>
<keyword evidence="1" id="KW-0472">Membrane</keyword>
<dbReference type="AlphaFoldDB" id="A0A9Q9EL64"/>
<gene>
    <name evidence="2" type="ORF">Slin15195_G088050</name>
</gene>
<protein>
    <submittedName>
        <fullName evidence="2">F-box-like domain superfamily protein</fullName>
    </submittedName>
</protein>
<evidence type="ECO:0000256" key="1">
    <source>
        <dbReference type="SAM" id="Phobius"/>
    </source>
</evidence>
<keyword evidence="1" id="KW-1133">Transmembrane helix</keyword>
<dbReference type="SUPFAM" id="SSF81383">
    <property type="entry name" value="F-box domain"/>
    <property type="match status" value="1"/>
</dbReference>
<proteinExistence type="predicted"/>
<evidence type="ECO:0000313" key="3">
    <source>
        <dbReference type="Proteomes" id="UP001056384"/>
    </source>
</evidence>
<dbReference type="InterPro" id="IPR036047">
    <property type="entry name" value="F-box-like_dom_sf"/>
</dbReference>
<name>A0A9Q9EL64_9PEZI</name>
<dbReference type="EMBL" id="CP099424">
    <property type="protein sequence ID" value="USW55486.1"/>
    <property type="molecule type" value="Genomic_DNA"/>
</dbReference>
<keyword evidence="3" id="KW-1185">Reference proteome</keyword>
<organism evidence="2 3">
    <name type="scientific">Septoria linicola</name>
    <dbReference type="NCBI Taxonomy" id="215465"/>
    <lineage>
        <taxon>Eukaryota</taxon>
        <taxon>Fungi</taxon>
        <taxon>Dikarya</taxon>
        <taxon>Ascomycota</taxon>
        <taxon>Pezizomycotina</taxon>
        <taxon>Dothideomycetes</taxon>
        <taxon>Dothideomycetidae</taxon>
        <taxon>Mycosphaerellales</taxon>
        <taxon>Mycosphaerellaceae</taxon>
        <taxon>Septoria</taxon>
    </lineage>
</organism>
<dbReference type="Proteomes" id="UP001056384">
    <property type="component" value="Chromosome 7"/>
</dbReference>
<reference evidence="2" key="1">
    <citation type="submission" date="2022-06" db="EMBL/GenBank/DDBJ databases">
        <title>Complete genome sequences of two strains of the flax pathogen Septoria linicola.</title>
        <authorList>
            <person name="Lapalu N."/>
            <person name="Simon A."/>
            <person name="Demenou B."/>
            <person name="Paumier D."/>
            <person name="Guillot M.-P."/>
            <person name="Gout L."/>
            <person name="Valade R."/>
        </authorList>
    </citation>
    <scope>NUCLEOTIDE SEQUENCE</scope>
    <source>
        <strain evidence="2">SE15195</strain>
    </source>
</reference>
<keyword evidence="1" id="KW-0812">Transmembrane</keyword>
<sequence length="378" mass="43348">MLPWFGAKILARAFGADCLESFTKVLPHWLPDENDGPVARVLRIPELLENILGGLEMEDLFLLQRVNRTFKAAINSSIHLRRIMCLQDVDYEECLECNLHRGLHEDLYIARCSRSLHRMCAILGEVGLITSPPAVDSLDPREDLKWDITADHRCLLEPRKDGSWGRIQAGSQRRRNTVDFYFHTPTRMPPFDAFLSIVTLGPETTLGDIVDELQKIFLNAVRVEARERKTSILATINYIRTAEEIEAQIEVMRAAGRRRLARELEHERWSNIACTVATGLVALSTLALCVWLFLRAVTAAIAWNQATKGLSWKQYLKQSFIAAFNQQSDQSGQLFAQDFLPDVPRPAMLEFVIQTWQKQLPVTEEWIGRMWKRGYSWK</sequence>